<reference evidence="3" key="1">
    <citation type="submission" date="2022-11" db="UniProtKB">
        <authorList>
            <consortium name="WormBaseParasite"/>
        </authorList>
    </citation>
    <scope>IDENTIFICATION</scope>
</reference>
<evidence type="ECO:0000256" key="1">
    <source>
        <dbReference type="SAM" id="SignalP"/>
    </source>
</evidence>
<organism evidence="2 3">
    <name type="scientific">Plectus sambesii</name>
    <dbReference type="NCBI Taxonomy" id="2011161"/>
    <lineage>
        <taxon>Eukaryota</taxon>
        <taxon>Metazoa</taxon>
        <taxon>Ecdysozoa</taxon>
        <taxon>Nematoda</taxon>
        <taxon>Chromadorea</taxon>
        <taxon>Plectida</taxon>
        <taxon>Plectina</taxon>
        <taxon>Plectoidea</taxon>
        <taxon>Plectidae</taxon>
        <taxon>Plectus</taxon>
    </lineage>
</organism>
<feature type="signal peptide" evidence="1">
    <location>
        <begin position="1"/>
        <end position="20"/>
    </location>
</feature>
<keyword evidence="1" id="KW-0732">Signal</keyword>
<sequence length="101" mass="11604">MAYRLAVAMSLCALLVFVDGNRNENHRRFLAERLRSNLRGSMGRVMNRLSQSDRELFQLPNKPAYSTPRGLHWKLGFSVLPSPATSIMKLIDFGFLRKFFA</sequence>
<proteinExistence type="predicted"/>
<feature type="chain" id="PRO_5036926336" evidence="1">
    <location>
        <begin position="21"/>
        <end position="101"/>
    </location>
</feature>
<keyword evidence="2" id="KW-1185">Reference proteome</keyword>
<protein>
    <submittedName>
        <fullName evidence="3">Uncharacterized protein</fullName>
    </submittedName>
</protein>
<dbReference type="AlphaFoldDB" id="A0A914XFS7"/>
<dbReference type="Proteomes" id="UP000887566">
    <property type="component" value="Unplaced"/>
</dbReference>
<evidence type="ECO:0000313" key="3">
    <source>
        <dbReference type="WBParaSite" id="PSAMB.scaffold8369size6295.g31307.t1"/>
    </source>
</evidence>
<evidence type="ECO:0000313" key="2">
    <source>
        <dbReference type="Proteomes" id="UP000887566"/>
    </source>
</evidence>
<name>A0A914XFS7_9BILA</name>
<accession>A0A914XFS7</accession>
<dbReference type="WBParaSite" id="PSAMB.scaffold8369size6295.g31307.t1">
    <property type="protein sequence ID" value="PSAMB.scaffold8369size6295.g31307.t1"/>
    <property type="gene ID" value="PSAMB.scaffold8369size6295.g31307"/>
</dbReference>